<evidence type="ECO:0000256" key="6">
    <source>
        <dbReference type="ARBA" id="ARBA00023212"/>
    </source>
</evidence>
<dbReference type="InterPro" id="IPR029416">
    <property type="entry name" value="CFAP300"/>
</dbReference>
<evidence type="ECO:0000256" key="3">
    <source>
        <dbReference type="ARBA" id="ARBA00009205"/>
    </source>
</evidence>
<comment type="function">
    <text evidence="1">Cilium- and flagellum-specific protein that plays a role in axonemal structure organization and motility. May play a role in outer and inner dynein arm assembly.</text>
</comment>
<evidence type="ECO:0000256" key="4">
    <source>
        <dbReference type="ARBA" id="ARBA00022174"/>
    </source>
</evidence>
<dbReference type="GO" id="GO:0005930">
    <property type="term" value="C:axoneme"/>
    <property type="evidence" value="ECO:0007669"/>
    <property type="project" value="UniProtKB-SubCell"/>
</dbReference>
<evidence type="ECO:0000256" key="5">
    <source>
        <dbReference type="ARBA" id="ARBA00022490"/>
    </source>
</evidence>
<dbReference type="OrthoDB" id="10259249at2759"/>
<keyword evidence="7" id="KW-0966">Cell projection</keyword>
<keyword evidence="9" id="KW-1185">Reference proteome</keyword>
<dbReference type="EMBL" id="FN653100">
    <property type="protein sequence ID" value="CBY11938.1"/>
    <property type="molecule type" value="Genomic_DNA"/>
</dbReference>
<dbReference type="Pfam" id="PF14926">
    <property type="entry name" value="CFAP300"/>
    <property type="match status" value="1"/>
</dbReference>
<reference evidence="8 9" key="1">
    <citation type="journal article" date="2010" name="Science">
        <title>Plasticity of animal genome architecture unmasked by rapid evolution of a pelagic tunicate.</title>
        <authorList>
            <person name="Denoeud F."/>
            <person name="Henriet S."/>
            <person name="Mungpakdee S."/>
            <person name="Aury J.M."/>
            <person name="Da Silva C."/>
            <person name="Brinkmann H."/>
            <person name="Mikhaleva J."/>
            <person name="Olsen L.C."/>
            <person name="Jubin C."/>
            <person name="Canestro C."/>
            <person name="Bouquet J.M."/>
            <person name="Danks G."/>
            <person name="Poulain J."/>
            <person name="Campsteijn C."/>
            <person name="Adamski M."/>
            <person name="Cross I."/>
            <person name="Yadetie F."/>
            <person name="Muffato M."/>
            <person name="Louis A."/>
            <person name="Butcher S."/>
            <person name="Tsagkogeorga G."/>
            <person name="Konrad A."/>
            <person name="Singh S."/>
            <person name="Jensen M.F."/>
            <person name="Cong E.H."/>
            <person name="Eikeseth-Otteraa H."/>
            <person name="Noel B."/>
            <person name="Anthouard V."/>
            <person name="Porcel B.M."/>
            <person name="Kachouri-Lafond R."/>
            <person name="Nishino A."/>
            <person name="Ugolini M."/>
            <person name="Chourrout P."/>
            <person name="Nishida H."/>
            <person name="Aasland R."/>
            <person name="Huzurbazar S."/>
            <person name="Westhof E."/>
            <person name="Delsuc F."/>
            <person name="Lehrach H."/>
            <person name="Reinhardt R."/>
            <person name="Weissenbach J."/>
            <person name="Roy S.W."/>
            <person name="Artiguenave F."/>
            <person name="Postlethwait J.H."/>
            <person name="Manak J.R."/>
            <person name="Thompson E.M."/>
            <person name="Jaillon O."/>
            <person name="Du Pasquier L."/>
            <person name="Boudinot P."/>
            <person name="Liberles D.A."/>
            <person name="Volff J.N."/>
            <person name="Philippe H."/>
            <person name="Lenhard B."/>
            <person name="Roest Crollius H."/>
            <person name="Wincker P."/>
            <person name="Chourrout D."/>
        </authorList>
    </citation>
    <scope>NUCLEOTIDE SEQUENCE [LARGE SCALE GENOMIC DNA]</scope>
</reference>
<accession>E4XQ52</accession>
<evidence type="ECO:0000313" key="8">
    <source>
        <dbReference type="EMBL" id="CBY11938.1"/>
    </source>
</evidence>
<dbReference type="AlphaFoldDB" id="E4XQ52"/>
<sequence>MTEPFVFNKIDKQFAFLKNREILEKLQKWNLELKFNTFNYDKPADEIDMARLIQNFFEDEKLLLSLQMDRYVNKIDVRQLNTDIMSMDFFDILYKASEPPVLRQTGHIVGCPPDVRNGVAVEDELRKMLLDEESENYDLFKEDEREELIFELFSSLVLGGPLCQYEDEIDQYFETTKTIYKV</sequence>
<keyword evidence="6" id="KW-0206">Cytoskeleton</keyword>
<evidence type="ECO:0000313" key="9">
    <source>
        <dbReference type="Proteomes" id="UP000001307"/>
    </source>
</evidence>
<dbReference type="InParanoid" id="E4XQ52"/>
<name>E4XQ52_OIKDI</name>
<comment type="similarity">
    <text evidence="3">Belongs to the CFAP300 family.</text>
</comment>
<evidence type="ECO:0000256" key="2">
    <source>
        <dbReference type="ARBA" id="ARBA00004430"/>
    </source>
</evidence>
<comment type="subcellular location">
    <subcellularLocation>
        <location evidence="2">Cytoplasm</location>
        <location evidence="2">Cytoskeleton</location>
        <location evidence="2">Cilium axoneme</location>
    </subcellularLocation>
</comment>
<protein>
    <recommendedName>
        <fullName evidence="4">Cilia- and flagella-associated protein 300</fullName>
    </recommendedName>
</protein>
<dbReference type="PANTHER" id="PTHR31078:SF1">
    <property type="entry name" value="CILIA- AND FLAGELLA-ASSOCIATED PROTEIN 300"/>
    <property type="match status" value="1"/>
</dbReference>
<evidence type="ECO:0000256" key="1">
    <source>
        <dbReference type="ARBA" id="ARBA00002404"/>
    </source>
</evidence>
<dbReference type="Proteomes" id="UP000001307">
    <property type="component" value="Unassembled WGS sequence"/>
</dbReference>
<dbReference type="PANTHER" id="PTHR31078">
    <property type="entry name" value="CILIA- AND FLAGELLA-ASSOCIATED PROTEIN 300"/>
    <property type="match status" value="1"/>
</dbReference>
<organism evidence="8 9">
    <name type="scientific">Oikopleura dioica</name>
    <name type="common">Tunicate</name>
    <dbReference type="NCBI Taxonomy" id="34765"/>
    <lineage>
        <taxon>Eukaryota</taxon>
        <taxon>Metazoa</taxon>
        <taxon>Chordata</taxon>
        <taxon>Tunicata</taxon>
        <taxon>Appendicularia</taxon>
        <taxon>Copelata</taxon>
        <taxon>Oikopleuridae</taxon>
        <taxon>Oikopleura</taxon>
    </lineage>
</organism>
<keyword evidence="5" id="KW-0963">Cytoplasm</keyword>
<evidence type="ECO:0000256" key="7">
    <source>
        <dbReference type="ARBA" id="ARBA00023273"/>
    </source>
</evidence>
<gene>
    <name evidence="8" type="ORF">GSOID_T00017345001</name>
</gene>
<proteinExistence type="inferred from homology"/>